<accession>A0A4Y2HVR4</accession>
<sequence>MPSATAISRFTTPDSSPEERRVKVKRNSPVPHAPTGPASRIESIFLSIGTKNFPRRKKRVDENRLVLRLDWKVDAVALTKKTEPQAIFNCLAH</sequence>
<feature type="compositionally biased region" description="Polar residues" evidence="1">
    <location>
        <begin position="1"/>
        <end position="15"/>
    </location>
</feature>
<gene>
    <name evidence="2" type="ORF">AVEN_261643_1</name>
</gene>
<organism evidence="2 3">
    <name type="scientific">Araneus ventricosus</name>
    <name type="common">Orbweaver spider</name>
    <name type="synonym">Epeira ventricosa</name>
    <dbReference type="NCBI Taxonomy" id="182803"/>
    <lineage>
        <taxon>Eukaryota</taxon>
        <taxon>Metazoa</taxon>
        <taxon>Ecdysozoa</taxon>
        <taxon>Arthropoda</taxon>
        <taxon>Chelicerata</taxon>
        <taxon>Arachnida</taxon>
        <taxon>Araneae</taxon>
        <taxon>Araneomorphae</taxon>
        <taxon>Entelegynae</taxon>
        <taxon>Araneoidea</taxon>
        <taxon>Araneidae</taxon>
        <taxon>Araneus</taxon>
    </lineage>
</organism>
<dbReference type="AlphaFoldDB" id="A0A4Y2HVR4"/>
<dbReference type="Proteomes" id="UP000499080">
    <property type="component" value="Unassembled WGS sequence"/>
</dbReference>
<evidence type="ECO:0000256" key="1">
    <source>
        <dbReference type="SAM" id="MobiDB-lite"/>
    </source>
</evidence>
<evidence type="ECO:0000313" key="2">
    <source>
        <dbReference type="EMBL" id="GBM69577.1"/>
    </source>
</evidence>
<protein>
    <submittedName>
        <fullName evidence="2">Uncharacterized protein</fullName>
    </submittedName>
</protein>
<keyword evidence="3" id="KW-1185">Reference proteome</keyword>
<evidence type="ECO:0000313" key="3">
    <source>
        <dbReference type="Proteomes" id="UP000499080"/>
    </source>
</evidence>
<proteinExistence type="predicted"/>
<reference evidence="2 3" key="1">
    <citation type="journal article" date="2019" name="Sci. Rep.">
        <title>Orb-weaving spider Araneus ventricosus genome elucidates the spidroin gene catalogue.</title>
        <authorList>
            <person name="Kono N."/>
            <person name="Nakamura H."/>
            <person name="Ohtoshi R."/>
            <person name="Moran D.A.P."/>
            <person name="Shinohara A."/>
            <person name="Yoshida Y."/>
            <person name="Fujiwara M."/>
            <person name="Mori M."/>
            <person name="Tomita M."/>
            <person name="Arakawa K."/>
        </authorList>
    </citation>
    <scope>NUCLEOTIDE SEQUENCE [LARGE SCALE GENOMIC DNA]</scope>
</reference>
<name>A0A4Y2HVR4_ARAVE</name>
<comment type="caution">
    <text evidence="2">The sequence shown here is derived from an EMBL/GenBank/DDBJ whole genome shotgun (WGS) entry which is preliminary data.</text>
</comment>
<dbReference type="EMBL" id="BGPR01002202">
    <property type="protein sequence ID" value="GBM69577.1"/>
    <property type="molecule type" value="Genomic_DNA"/>
</dbReference>
<feature type="region of interest" description="Disordered" evidence="1">
    <location>
        <begin position="1"/>
        <end position="38"/>
    </location>
</feature>